<keyword evidence="1" id="KW-0812">Transmembrane</keyword>
<dbReference type="Proteomes" id="UP000277864">
    <property type="component" value="Unassembled WGS sequence"/>
</dbReference>
<dbReference type="EMBL" id="PXZH01000001">
    <property type="protein sequence ID" value="RST89924.1"/>
    <property type="molecule type" value="Genomic_DNA"/>
</dbReference>
<gene>
    <name evidence="2" type="ORF">C7P63_02270</name>
</gene>
<feature type="transmembrane region" description="Helical" evidence="1">
    <location>
        <begin position="12"/>
        <end position="37"/>
    </location>
</feature>
<dbReference type="AlphaFoldDB" id="A0A429Z8A5"/>
<evidence type="ECO:0000313" key="2">
    <source>
        <dbReference type="EMBL" id="RST89924.1"/>
    </source>
</evidence>
<comment type="caution">
    <text evidence="2">The sequence shown here is derived from an EMBL/GenBank/DDBJ whole genome shotgun (WGS) entry which is preliminary data.</text>
</comment>
<keyword evidence="1" id="KW-0472">Membrane</keyword>
<organism evidence="2 3">
    <name type="scientific">Vagococcus humatus</name>
    <dbReference type="NCBI Taxonomy" id="1889241"/>
    <lineage>
        <taxon>Bacteria</taxon>
        <taxon>Bacillati</taxon>
        <taxon>Bacillota</taxon>
        <taxon>Bacilli</taxon>
        <taxon>Lactobacillales</taxon>
        <taxon>Enterococcaceae</taxon>
        <taxon>Vagococcus</taxon>
    </lineage>
</organism>
<sequence length="398" mass="47954">MFNSSQEQGVFLFSLLKVVVSLLLPISSFLLSAYSLWRSGRWRKEEKRRQLEGDLFKYLTILTKDKEQSQEEFLTSLIEKWQDKTYSDFLVVCGARYLFSFLEKTIRESSSFYEIDRQEKITLDQEMTNREYVIQQLKVYDFETGSPYEKEQQYLLQLLTDKKWISGIRLWVLLNQLMSAPVIKAQWSVNPYQFALHPKWQGSNHYHGFYSKFLLKQVAGSWVRPNILLPLLTYHQSTAPKLSLTLEDVRVVYQHLLKQGDHTYYQELRKWQHFLQERTHRFSERQHFWQWFRYYVCPGMYVYIYLTSVYRPELAASLFQTRKEGAMFFNWQWDSFKEQVSLPNLPDQLQGFLLAETCFLIHLFPVTKKQLKHQVDEELFNQSFYHQQLQFSFYSGKE</sequence>
<keyword evidence="3" id="KW-1185">Reference proteome</keyword>
<keyword evidence="1" id="KW-1133">Transmembrane helix</keyword>
<evidence type="ECO:0000313" key="3">
    <source>
        <dbReference type="Proteomes" id="UP000277864"/>
    </source>
</evidence>
<accession>A0A429Z8A5</accession>
<protein>
    <submittedName>
        <fullName evidence="2">Uncharacterized protein</fullName>
    </submittedName>
</protein>
<evidence type="ECO:0000256" key="1">
    <source>
        <dbReference type="SAM" id="Phobius"/>
    </source>
</evidence>
<dbReference type="RefSeq" id="WP_125942538.1">
    <property type="nucleotide sequence ID" value="NZ_PXZH01000001.1"/>
</dbReference>
<name>A0A429Z8A5_9ENTE</name>
<proteinExistence type="predicted"/>
<reference evidence="2 3" key="1">
    <citation type="submission" date="2018-03" db="EMBL/GenBank/DDBJ databases">
        <authorList>
            <person name="Gulvik C.A."/>
        </authorList>
    </citation>
    <scope>NUCLEOTIDE SEQUENCE [LARGE SCALE GENOMIC DNA]</scope>
    <source>
        <strain evidence="2 3">JCM 31581</strain>
    </source>
</reference>